<dbReference type="KEGG" id="nau:109233855"/>
<dbReference type="Gene3D" id="3.30.559.10">
    <property type="entry name" value="Chloramphenicol acetyltransferase-like domain"/>
    <property type="match status" value="2"/>
</dbReference>
<comment type="similarity">
    <text evidence="1">Belongs to the plant acyltransferase family.</text>
</comment>
<dbReference type="Proteomes" id="UP000187609">
    <property type="component" value="Unassembled WGS sequence"/>
</dbReference>
<dbReference type="OMA" id="HCPMSEI"/>
<organism evidence="4 5">
    <name type="scientific">Nicotiana attenuata</name>
    <name type="common">Coyote tobacco</name>
    <dbReference type="NCBI Taxonomy" id="49451"/>
    <lineage>
        <taxon>Eukaryota</taxon>
        <taxon>Viridiplantae</taxon>
        <taxon>Streptophyta</taxon>
        <taxon>Embryophyta</taxon>
        <taxon>Tracheophyta</taxon>
        <taxon>Spermatophyta</taxon>
        <taxon>Magnoliopsida</taxon>
        <taxon>eudicotyledons</taxon>
        <taxon>Gunneridae</taxon>
        <taxon>Pentapetalae</taxon>
        <taxon>asterids</taxon>
        <taxon>lamiids</taxon>
        <taxon>Solanales</taxon>
        <taxon>Solanaceae</taxon>
        <taxon>Nicotianoideae</taxon>
        <taxon>Nicotianeae</taxon>
        <taxon>Nicotiana</taxon>
    </lineage>
</organism>
<sequence length="428" mass="47442">MVASSLISLISKKIIKPSIPTPLRIHKLSFVDQVFHYYIPVSFFYPKNGNDKSYEPTHVSQLLEKSLSKTLSFYYPYAGRLKDSSTVDCNDAGVELSHVRVHCPMSEIFNHPYTNAEHVVFPVAQPHGHDEGNLAITQVSHFDCGGIAVGGCLSHKIGDGCTASSFFYNWGVLSRDISANLSRPHFVEDSIYPQSSDPSIVSKSIKSEEPVGYLGKRFVFPAAKVNALKAIFSMDSGVCNPTRTEVVTALLYKCAVAARRVNFGSFRPSSLFQVADMRQRLNPSLSHDASGNIISGFLVPITNEREMNCPRLVSEMRKEKEKLVDKDNIKKNAFISKVLDSLEKGKNNEFDDYFCSSVIALPLYKTDFGWGRPAKVSMATGPISKLFFLMDNQSGGGVEALVMLDKQDMSIFEKDPELLEFAIPAPNL</sequence>
<dbReference type="GO" id="GO:0016746">
    <property type="term" value="F:acyltransferase activity"/>
    <property type="evidence" value="ECO:0007669"/>
    <property type="project" value="UniProtKB-KW"/>
</dbReference>
<dbReference type="PANTHER" id="PTHR31623:SF54">
    <property type="entry name" value="ACYLSUGAR ACYLTRANSFERASE 3-LIKE"/>
    <property type="match status" value="1"/>
</dbReference>
<gene>
    <name evidence="4" type="primary">ASAT3_7</name>
    <name evidence="4" type="ORF">A4A49_32566</name>
</gene>
<dbReference type="GeneID" id="109233855"/>
<name>A0A1J6IAW9_NICAT</name>
<comment type="caution">
    <text evidence="4">The sequence shown here is derived from an EMBL/GenBank/DDBJ whole genome shotgun (WGS) entry which is preliminary data.</text>
</comment>
<protein>
    <submittedName>
        <fullName evidence="4">Acylsugar acyltransferase 3</fullName>
    </submittedName>
</protein>
<evidence type="ECO:0000313" key="4">
    <source>
        <dbReference type="EMBL" id="OIS97679.1"/>
    </source>
</evidence>
<evidence type="ECO:0000256" key="1">
    <source>
        <dbReference type="ARBA" id="ARBA00009861"/>
    </source>
</evidence>
<dbReference type="EMBL" id="MJEQ01037192">
    <property type="protein sequence ID" value="OIS97679.1"/>
    <property type="molecule type" value="Genomic_DNA"/>
</dbReference>
<dbReference type="PANTHER" id="PTHR31623">
    <property type="entry name" value="F21J9.9"/>
    <property type="match status" value="1"/>
</dbReference>
<dbReference type="OrthoDB" id="671439at2759"/>
<accession>A0A1J6IAW9</accession>
<evidence type="ECO:0000313" key="5">
    <source>
        <dbReference type="Proteomes" id="UP000187609"/>
    </source>
</evidence>
<reference evidence="4" key="1">
    <citation type="submission" date="2016-11" db="EMBL/GenBank/DDBJ databases">
        <title>The genome of Nicotiana attenuata.</title>
        <authorList>
            <person name="Xu S."/>
            <person name="Brockmoeller T."/>
            <person name="Gaquerel E."/>
            <person name="Navarro A."/>
            <person name="Kuhl H."/>
            <person name="Gase K."/>
            <person name="Ling Z."/>
            <person name="Zhou W."/>
            <person name="Kreitzer C."/>
            <person name="Stanke M."/>
            <person name="Tang H."/>
            <person name="Lyons E."/>
            <person name="Pandey P."/>
            <person name="Pandey S.P."/>
            <person name="Timmermann B."/>
            <person name="Baldwin I.T."/>
        </authorList>
    </citation>
    <scope>NUCLEOTIDE SEQUENCE [LARGE SCALE GENOMIC DNA]</scope>
    <source>
        <strain evidence="4">UT</strain>
    </source>
</reference>
<keyword evidence="2" id="KW-0808">Transferase</keyword>
<dbReference type="SMR" id="A0A1J6IAW9"/>
<keyword evidence="5" id="KW-1185">Reference proteome</keyword>
<proteinExistence type="inferred from homology"/>
<dbReference type="InterPro" id="IPR023213">
    <property type="entry name" value="CAT-like_dom_sf"/>
</dbReference>
<dbReference type="Pfam" id="PF02458">
    <property type="entry name" value="Transferase"/>
    <property type="match status" value="1"/>
</dbReference>
<dbReference type="Gramene" id="OIS97679">
    <property type="protein sequence ID" value="OIS97679"/>
    <property type="gene ID" value="A4A49_32566"/>
</dbReference>
<evidence type="ECO:0000256" key="2">
    <source>
        <dbReference type="ARBA" id="ARBA00022679"/>
    </source>
</evidence>
<evidence type="ECO:0000256" key="3">
    <source>
        <dbReference type="ARBA" id="ARBA00023315"/>
    </source>
</evidence>
<keyword evidence="3 4" id="KW-0012">Acyltransferase</keyword>
<dbReference type="AlphaFoldDB" id="A0A1J6IAW9"/>